<dbReference type="EMBL" id="MINN01000072">
    <property type="protein sequence ID" value="OIU72720.1"/>
    <property type="molecule type" value="Genomic_DNA"/>
</dbReference>
<proteinExistence type="predicted"/>
<feature type="transmembrane region" description="Helical" evidence="1">
    <location>
        <begin position="77"/>
        <end position="99"/>
    </location>
</feature>
<sequence length="119" mass="13774">MIGATLPAWFWAVYYFFFLTTFGTAAWSIGMKKHKWLPIIAILFTVTIPAVGMMNSIGRADEMNEFDYLIRQLQQGARWSLYSVIGYFFLAGWLFFFVFNSIKRLRRAGRSGIEYDGGE</sequence>
<feature type="transmembrane region" description="Helical" evidence="1">
    <location>
        <begin position="36"/>
        <end position="57"/>
    </location>
</feature>
<dbReference type="AlphaFoldDB" id="A0A1J6WLN0"/>
<accession>A0A1J6WLN0</accession>
<reference evidence="2 3" key="1">
    <citation type="submission" date="2016-09" db="EMBL/GenBank/DDBJ databases">
        <title>Bacillus aquimaris SAMM genome sequence reveals colonization and biosurfactant production capacities.</title>
        <authorList>
            <person name="Waghmode S.R."/>
            <person name="Suryavanshi M.V."/>
        </authorList>
    </citation>
    <scope>NUCLEOTIDE SEQUENCE [LARGE SCALE GENOMIC DNA]</scope>
    <source>
        <strain evidence="2 3">SAMM</strain>
    </source>
</reference>
<dbReference type="Proteomes" id="UP000182062">
    <property type="component" value="Unassembled WGS sequence"/>
</dbReference>
<evidence type="ECO:0000313" key="3">
    <source>
        <dbReference type="Proteomes" id="UP000182062"/>
    </source>
</evidence>
<dbReference type="RefSeq" id="WP_071617249.1">
    <property type="nucleotide sequence ID" value="NZ_MINN01000072.1"/>
</dbReference>
<evidence type="ECO:0000256" key="1">
    <source>
        <dbReference type="SAM" id="Phobius"/>
    </source>
</evidence>
<organism evidence="2 3">
    <name type="scientific">Rossellomorea aquimaris</name>
    <dbReference type="NCBI Taxonomy" id="189382"/>
    <lineage>
        <taxon>Bacteria</taxon>
        <taxon>Bacillati</taxon>
        <taxon>Bacillota</taxon>
        <taxon>Bacilli</taxon>
        <taxon>Bacillales</taxon>
        <taxon>Bacillaceae</taxon>
        <taxon>Rossellomorea</taxon>
    </lineage>
</organism>
<keyword evidence="1" id="KW-0812">Transmembrane</keyword>
<keyword evidence="1" id="KW-1133">Transmembrane helix</keyword>
<name>A0A1J6WLN0_9BACI</name>
<comment type="caution">
    <text evidence="2">The sequence shown here is derived from an EMBL/GenBank/DDBJ whole genome shotgun (WGS) entry which is preliminary data.</text>
</comment>
<keyword evidence="3" id="KW-1185">Reference proteome</keyword>
<protein>
    <submittedName>
        <fullName evidence="2">Uncharacterized protein</fullName>
    </submittedName>
</protein>
<feature type="transmembrane region" description="Helical" evidence="1">
    <location>
        <begin position="6"/>
        <end position="29"/>
    </location>
</feature>
<evidence type="ECO:0000313" key="2">
    <source>
        <dbReference type="EMBL" id="OIU72720.1"/>
    </source>
</evidence>
<gene>
    <name evidence="2" type="ORF">BHE18_15125</name>
</gene>
<keyword evidence="1" id="KW-0472">Membrane</keyword>